<keyword evidence="12" id="KW-1185">Reference proteome</keyword>
<dbReference type="RefSeq" id="WP_051726186.1">
    <property type="nucleotide sequence ID" value="NZ_JBHEZZ010000002.1"/>
</dbReference>
<evidence type="ECO:0000313" key="12">
    <source>
        <dbReference type="Proteomes" id="UP001592528"/>
    </source>
</evidence>
<evidence type="ECO:0000313" key="11">
    <source>
        <dbReference type="EMBL" id="MFC1400427.1"/>
    </source>
</evidence>
<sequence>MGESPDRVERNGGAGEDRAAKPESWFSRTGTAEPSQPTAGPAPTEPEPDQDRPAERPADRPADPRAETPASAAADAAAPASEAGTEARTDAGSGADATDADTADRDADGTAAEEGTAAAGTAAGAEADAGAEPDAGPGAGTDARPEADSGAGAGADAGPGTGAGPGSGAGSDAGTRAGAGAGVAVESSTGAGADPESGAGSDTGAEVPVGASAAGASAAAAEDGRGAALRLDSPTTALRAPKLDEPTRALRQVSIPQGPREHTEIPPVDVPEPWAPEQHPSEQQTAEYRAPEPSGLGQFGWGYRDEPSAQAGARSPQSPAQPYGGRPGAGSAPISPSPESTSEAMDVLAALSRKPRGPLRRALKRITLWGGLLVFLLVILAIVQVLRPLPAPTLKMTTDSAYAFGGSVPTLDWPASGQATAEVSGLGNLGHSGSDDPVAIASVTKVMTAHLILKDHPLKKDEQGPTITVDQQAVDDYNNGIKDQESVVKVTVGEQISEYQALQMLLIPSANNIARLLGRWDAGTDAAFVTKMQAEATALSMSKSTYTDPSGLEGTTKSTANDQLKLAEVVMQDAVFREIVSTPSFTPPGGTVTYNNNSLLGKNGVIGIKTGTSSAALGCLMWAAQTKVGGTTQTIVGVVLSQPATGGDGGGWLPNVLKNSSKVIVSAEQALKSHTVARKGDVVGYVDDGLGGKTPVVVSKDVTVAGWGGLSVDISLTPTSGGLPHQAAAGTTVGSLVVGTGATAQTVPVVLESKLKQPTAASKLTRLG</sequence>
<organism evidence="11 12">
    <name type="scientific">Streptacidiphilus cavernicola</name>
    <dbReference type="NCBI Taxonomy" id="3342716"/>
    <lineage>
        <taxon>Bacteria</taxon>
        <taxon>Bacillati</taxon>
        <taxon>Actinomycetota</taxon>
        <taxon>Actinomycetes</taxon>
        <taxon>Kitasatosporales</taxon>
        <taxon>Streptomycetaceae</taxon>
        <taxon>Streptacidiphilus</taxon>
    </lineage>
</organism>
<feature type="domain" description="Peptidase S11 D-alanyl-D-alanine carboxypeptidase A N-terminal" evidence="10">
    <location>
        <begin position="434"/>
        <end position="627"/>
    </location>
</feature>
<dbReference type="GO" id="GO:0004180">
    <property type="term" value="F:carboxypeptidase activity"/>
    <property type="evidence" value="ECO:0007669"/>
    <property type="project" value="UniProtKB-KW"/>
</dbReference>
<dbReference type="SUPFAM" id="SSF56601">
    <property type="entry name" value="beta-lactamase/transpeptidase-like"/>
    <property type="match status" value="1"/>
</dbReference>
<keyword evidence="11" id="KW-0645">Protease</keyword>
<dbReference type="InterPro" id="IPR012338">
    <property type="entry name" value="Beta-lactam/transpept-like"/>
</dbReference>
<keyword evidence="11" id="KW-0121">Carboxypeptidase</keyword>
<reference evidence="11 12" key="1">
    <citation type="submission" date="2024-09" db="EMBL/GenBank/DDBJ databases">
        <authorList>
            <person name="Lee S.D."/>
        </authorList>
    </citation>
    <scope>NUCLEOTIDE SEQUENCE [LARGE SCALE GENOMIC DNA]</scope>
    <source>
        <strain evidence="11 12">N1-5</strain>
    </source>
</reference>
<evidence type="ECO:0000256" key="8">
    <source>
        <dbReference type="SAM" id="MobiDB-lite"/>
    </source>
</evidence>
<comment type="caution">
    <text evidence="11">The sequence shown here is derived from an EMBL/GenBank/DDBJ whole genome shotgun (WGS) entry which is preliminary data.</text>
</comment>
<feature type="region of interest" description="Disordered" evidence="8">
    <location>
        <begin position="1"/>
        <end position="343"/>
    </location>
</feature>
<feature type="compositionally biased region" description="Polar residues" evidence="8">
    <location>
        <begin position="26"/>
        <end position="36"/>
    </location>
</feature>
<feature type="compositionally biased region" description="Gly residues" evidence="8">
    <location>
        <begin position="151"/>
        <end position="181"/>
    </location>
</feature>
<feature type="compositionally biased region" description="Low complexity" evidence="8">
    <location>
        <begin position="182"/>
        <end position="193"/>
    </location>
</feature>
<dbReference type="Pfam" id="PF00768">
    <property type="entry name" value="Peptidase_S11"/>
    <property type="match status" value="1"/>
</dbReference>
<dbReference type="PANTHER" id="PTHR21581:SF33">
    <property type="entry name" value="D-ALANYL-D-ALANINE CARBOXYPEPTIDASE DACB"/>
    <property type="match status" value="1"/>
</dbReference>
<dbReference type="PRINTS" id="PR00725">
    <property type="entry name" value="DADACBPTASE1"/>
</dbReference>
<dbReference type="InterPro" id="IPR018044">
    <property type="entry name" value="Peptidase_S11"/>
</dbReference>
<feature type="compositionally biased region" description="Basic and acidic residues" evidence="8">
    <location>
        <begin position="1"/>
        <end position="21"/>
    </location>
</feature>
<keyword evidence="9" id="KW-1133">Transmembrane helix</keyword>
<evidence type="ECO:0000256" key="3">
    <source>
        <dbReference type="ARBA" id="ARBA00022801"/>
    </source>
</evidence>
<feature type="compositionally biased region" description="Low complexity" evidence="8">
    <location>
        <begin position="67"/>
        <end position="97"/>
    </location>
</feature>
<evidence type="ECO:0000256" key="1">
    <source>
        <dbReference type="ARBA" id="ARBA00007164"/>
    </source>
</evidence>
<keyword evidence="5" id="KW-0573">Peptidoglycan synthesis</keyword>
<evidence type="ECO:0000256" key="5">
    <source>
        <dbReference type="ARBA" id="ARBA00022984"/>
    </source>
</evidence>
<keyword evidence="6" id="KW-0961">Cell wall biogenesis/degradation</keyword>
<evidence type="ECO:0000256" key="7">
    <source>
        <dbReference type="RuleBase" id="RU004016"/>
    </source>
</evidence>
<proteinExistence type="inferred from homology"/>
<feature type="compositionally biased region" description="Low complexity" evidence="8">
    <location>
        <begin position="204"/>
        <end position="221"/>
    </location>
</feature>
<evidence type="ECO:0000256" key="6">
    <source>
        <dbReference type="ARBA" id="ARBA00023316"/>
    </source>
</evidence>
<feature type="compositionally biased region" description="Low complexity" evidence="8">
    <location>
        <begin position="329"/>
        <end position="340"/>
    </location>
</feature>
<dbReference type="InterPro" id="IPR001967">
    <property type="entry name" value="Peptidase_S11_N"/>
</dbReference>
<dbReference type="PANTHER" id="PTHR21581">
    <property type="entry name" value="D-ALANYL-D-ALANINE CARBOXYPEPTIDASE"/>
    <property type="match status" value="1"/>
</dbReference>
<keyword evidence="3" id="KW-0378">Hydrolase</keyword>
<dbReference type="Gene3D" id="3.40.710.10">
    <property type="entry name" value="DD-peptidase/beta-lactamase superfamily"/>
    <property type="match status" value="1"/>
</dbReference>
<comment type="similarity">
    <text evidence="1 7">Belongs to the peptidase S11 family.</text>
</comment>
<name>A0ABV6UG72_9ACTN</name>
<evidence type="ECO:0000256" key="4">
    <source>
        <dbReference type="ARBA" id="ARBA00022960"/>
    </source>
</evidence>
<feature type="compositionally biased region" description="Basic and acidic residues" evidence="8">
    <location>
        <begin position="49"/>
        <end position="66"/>
    </location>
</feature>
<evidence type="ECO:0000259" key="10">
    <source>
        <dbReference type="Pfam" id="PF00768"/>
    </source>
</evidence>
<keyword evidence="9" id="KW-0812">Transmembrane</keyword>
<dbReference type="EMBL" id="JBHEZZ010000002">
    <property type="protein sequence ID" value="MFC1400427.1"/>
    <property type="molecule type" value="Genomic_DNA"/>
</dbReference>
<feature type="transmembrane region" description="Helical" evidence="9">
    <location>
        <begin position="366"/>
        <end position="386"/>
    </location>
</feature>
<protein>
    <submittedName>
        <fullName evidence="11">D-alanyl-D-alanine carboxypeptidase</fullName>
    </submittedName>
</protein>
<keyword evidence="4" id="KW-0133">Cell shape</keyword>
<evidence type="ECO:0000256" key="9">
    <source>
        <dbReference type="SAM" id="Phobius"/>
    </source>
</evidence>
<evidence type="ECO:0000256" key="2">
    <source>
        <dbReference type="ARBA" id="ARBA00022729"/>
    </source>
</evidence>
<keyword evidence="2" id="KW-0732">Signal</keyword>
<keyword evidence="9" id="KW-0472">Membrane</keyword>
<gene>
    <name evidence="11" type="ORF">ACEZDJ_03885</name>
</gene>
<feature type="compositionally biased region" description="Low complexity" evidence="8">
    <location>
        <begin position="109"/>
        <end position="150"/>
    </location>
</feature>
<accession>A0ABV6UG72</accession>
<dbReference type="Proteomes" id="UP001592528">
    <property type="component" value="Unassembled WGS sequence"/>
</dbReference>